<evidence type="ECO:0000313" key="2">
    <source>
        <dbReference type="EMBL" id="OBY09444.1"/>
    </source>
</evidence>
<dbReference type="EMBL" id="MAPZ01000033">
    <property type="protein sequence ID" value="OBY09444.1"/>
    <property type="molecule type" value="Genomic_DNA"/>
</dbReference>
<sequence length="352" mass="41005">MKKYYNKALFYQSFYNVKWGILGGVILFFLLVYYNTSISLGNVKYSISNLESNYIYLNTEVFVLSLFLLILLVYVMITGFNKRNNITFITGGPYTKEEVKKNEFLFLFLTLCLFVFVAAYAIICVYISNKELLPYIFNPWEYSIFIIIKIFTLGLAFIVYLSFMDMFFSNLIFTLIALVGFPMAIFFDALVIGQIYFYRVDIYNTAALRTYDVLNSIINYIGDIISFISYDYTFYRGSRNVLLIIIAYLIGSIFVYYLSKFINKKIIINNINKFFVFPLAGKITIFTGVFSLFLGVLYYIVVLGDLNLFLLRNEIYISNFIYVLGITFILGLIIVISIYLTKIVLKKVNKYI</sequence>
<feature type="transmembrane region" description="Helical" evidence="1">
    <location>
        <begin position="104"/>
        <end position="128"/>
    </location>
</feature>
<feature type="transmembrane region" description="Helical" evidence="1">
    <location>
        <begin position="140"/>
        <end position="163"/>
    </location>
</feature>
<dbReference type="eggNOG" id="ENOG5030G97">
    <property type="taxonomic scope" value="Bacteria"/>
</dbReference>
<keyword evidence="3" id="KW-1185">Reference proteome</keyword>
<keyword evidence="1" id="KW-1133">Transmembrane helix</keyword>
<dbReference type="RefSeq" id="WP_027098350.1">
    <property type="nucleotide sequence ID" value="NZ_CABJAZ010000002.1"/>
</dbReference>
<feature type="transmembrane region" description="Helical" evidence="1">
    <location>
        <begin position="279"/>
        <end position="300"/>
    </location>
</feature>
<comment type="caution">
    <text evidence="2">The sequence shown here is derived from an EMBL/GenBank/DDBJ whole genome shotgun (WGS) entry which is preliminary data.</text>
</comment>
<proteinExistence type="predicted"/>
<keyword evidence="1" id="KW-0812">Transmembrane</keyword>
<keyword evidence="1" id="KW-0472">Membrane</keyword>
<protein>
    <recommendedName>
        <fullName evidence="4">ABC-2 family transporter protein</fullName>
    </recommendedName>
</protein>
<organism evidence="2 3">
    <name type="scientific">Clostridium paraputrificum</name>
    <dbReference type="NCBI Taxonomy" id="29363"/>
    <lineage>
        <taxon>Bacteria</taxon>
        <taxon>Bacillati</taxon>
        <taxon>Bacillota</taxon>
        <taxon>Clostridia</taxon>
        <taxon>Eubacteriales</taxon>
        <taxon>Clostridiaceae</taxon>
        <taxon>Clostridium</taxon>
    </lineage>
</organism>
<evidence type="ECO:0000256" key="1">
    <source>
        <dbReference type="SAM" id="Phobius"/>
    </source>
</evidence>
<gene>
    <name evidence="2" type="ORF">CP373A1_16090</name>
</gene>
<feature type="transmembrane region" description="Helical" evidence="1">
    <location>
        <begin position="241"/>
        <end position="258"/>
    </location>
</feature>
<reference evidence="2 3" key="1">
    <citation type="submission" date="2016-06" db="EMBL/GenBank/DDBJ databases">
        <authorList>
            <person name="Kjaerup R.B."/>
            <person name="Dalgaard T.S."/>
            <person name="Juul-Madsen H.R."/>
        </authorList>
    </citation>
    <scope>NUCLEOTIDE SEQUENCE [LARGE SCALE GENOMIC DNA]</scope>
    <source>
        <strain evidence="2 3">373-A1</strain>
    </source>
</reference>
<feature type="transmembrane region" description="Helical" evidence="1">
    <location>
        <begin position="320"/>
        <end position="340"/>
    </location>
</feature>
<dbReference type="Proteomes" id="UP000092714">
    <property type="component" value="Unassembled WGS sequence"/>
</dbReference>
<dbReference type="AlphaFoldDB" id="A0A174VQH3"/>
<evidence type="ECO:0000313" key="3">
    <source>
        <dbReference type="Proteomes" id="UP000092714"/>
    </source>
</evidence>
<dbReference type="OrthoDB" id="1903883at2"/>
<feature type="transmembrane region" description="Helical" evidence="1">
    <location>
        <begin position="175"/>
        <end position="198"/>
    </location>
</feature>
<accession>A0A174VQH3</accession>
<feature type="transmembrane region" description="Helical" evidence="1">
    <location>
        <begin position="12"/>
        <end position="34"/>
    </location>
</feature>
<feature type="transmembrane region" description="Helical" evidence="1">
    <location>
        <begin position="54"/>
        <end position="77"/>
    </location>
</feature>
<dbReference type="GeneID" id="42776175"/>
<name>A0A174VQH3_9CLOT</name>
<evidence type="ECO:0008006" key="4">
    <source>
        <dbReference type="Google" id="ProtNLM"/>
    </source>
</evidence>